<sequence>MNILMLTNTFTPHVGGVARSVAETTRQMERLGHKVMIVCPSFEGTESTRKVLRVPAIEQFRDTSFSFPLPIPSGVHRAIDEFRPDVVHSHHPFLLGDTALRVGAERDIPVVFTHHTQYDKYAHYLGGENSTMGKRFINELDIGYCNLCDAVIAPSQSVVDDLVARGVTRHMEVIPTGIDPSWWSVGSREFFRREHGLSESAFVIGHVGRLAIEKNLPFLAESVARFLATRPDAWFVVAGQGPCEADILMACERHGVTDRLLTFGVLDPVQLRDLYRSLDVFVFASKSETQGIVLAEAMAAGIPVVALDACGVREIVEDKINGRMLAAEDVNQFSDAIAWVANLNANEQTMMHREVMATAERYSLERTTRSLLKLYQWVAKVNKVNHSNEHQSWNAAVNRIEEETKIWSNFAHAIGEAVAGSLRGRVIG</sequence>
<reference evidence="3 4" key="1">
    <citation type="submission" date="2019-02" db="EMBL/GenBank/DDBJ databases">
        <title>Deep-cultivation of Planctomycetes and their phenomic and genomic characterization uncovers novel biology.</title>
        <authorList>
            <person name="Wiegand S."/>
            <person name="Jogler M."/>
            <person name="Boedeker C."/>
            <person name="Pinto D."/>
            <person name="Vollmers J."/>
            <person name="Rivas-Marin E."/>
            <person name="Kohn T."/>
            <person name="Peeters S.H."/>
            <person name="Heuer A."/>
            <person name="Rast P."/>
            <person name="Oberbeckmann S."/>
            <person name="Bunk B."/>
            <person name="Jeske O."/>
            <person name="Meyerdierks A."/>
            <person name="Storesund J.E."/>
            <person name="Kallscheuer N."/>
            <person name="Luecker S."/>
            <person name="Lage O.M."/>
            <person name="Pohl T."/>
            <person name="Merkel B.J."/>
            <person name="Hornburger P."/>
            <person name="Mueller R.-W."/>
            <person name="Bruemmer F."/>
            <person name="Labrenz M."/>
            <person name="Spormann A.M."/>
            <person name="Op den Camp H."/>
            <person name="Overmann J."/>
            <person name="Amann R."/>
            <person name="Jetten M.S.M."/>
            <person name="Mascher T."/>
            <person name="Medema M.H."/>
            <person name="Devos D.P."/>
            <person name="Kaster A.-K."/>
            <person name="Ovreas L."/>
            <person name="Rohde M."/>
            <person name="Galperin M.Y."/>
            <person name="Jogler C."/>
        </authorList>
    </citation>
    <scope>NUCLEOTIDE SEQUENCE [LARGE SCALE GENOMIC DNA]</scope>
    <source>
        <strain evidence="3 4">SV_7m_r</strain>
    </source>
</reference>
<organism evidence="3 4">
    <name type="scientific">Stieleria bergensis</name>
    <dbReference type="NCBI Taxonomy" id="2528025"/>
    <lineage>
        <taxon>Bacteria</taxon>
        <taxon>Pseudomonadati</taxon>
        <taxon>Planctomycetota</taxon>
        <taxon>Planctomycetia</taxon>
        <taxon>Pirellulales</taxon>
        <taxon>Pirellulaceae</taxon>
        <taxon>Stieleria</taxon>
    </lineage>
</organism>
<dbReference type="OrthoDB" id="258796at2"/>
<dbReference type="PANTHER" id="PTHR45947:SF3">
    <property type="entry name" value="SULFOQUINOVOSYL TRANSFERASE SQD2"/>
    <property type="match status" value="1"/>
</dbReference>
<feature type="domain" description="Glycosyltransferase subfamily 4-like N-terminal" evidence="2">
    <location>
        <begin position="14"/>
        <end position="181"/>
    </location>
</feature>
<dbReference type="Gene3D" id="3.40.50.2000">
    <property type="entry name" value="Glycogen Phosphorylase B"/>
    <property type="match status" value="2"/>
</dbReference>
<accession>A0A517SYZ4</accession>
<dbReference type="EC" id="2.4.1.-" evidence="3"/>
<evidence type="ECO:0000313" key="4">
    <source>
        <dbReference type="Proteomes" id="UP000315003"/>
    </source>
</evidence>
<dbReference type="Proteomes" id="UP000315003">
    <property type="component" value="Chromosome"/>
</dbReference>
<protein>
    <submittedName>
        <fullName evidence="3">Alpha-monoglucosyldiacylglycerol synthase</fullName>
        <ecNumber evidence="3">2.4.1.-</ecNumber>
    </submittedName>
</protein>
<gene>
    <name evidence="3" type="primary">mgs</name>
    <name evidence="3" type="ORF">SV7mr_39030</name>
</gene>
<dbReference type="EMBL" id="CP036272">
    <property type="protein sequence ID" value="QDT61368.1"/>
    <property type="molecule type" value="Genomic_DNA"/>
</dbReference>
<keyword evidence="3" id="KW-0328">Glycosyltransferase</keyword>
<dbReference type="InterPro" id="IPR050194">
    <property type="entry name" value="Glycosyltransferase_grp1"/>
</dbReference>
<dbReference type="PANTHER" id="PTHR45947">
    <property type="entry name" value="SULFOQUINOVOSYL TRANSFERASE SQD2"/>
    <property type="match status" value="1"/>
</dbReference>
<evidence type="ECO:0000259" key="2">
    <source>
        <dbReference type="Pfam" id="PF13439"/>
    </source>
</evidence>
<dbReference type="RefSeq" id="WP_145275397.1">
    <property type="nucleotide sequence ID" value="NZ_CP036272.1"/>
</dbReference>
<dbReference type="InterPro" id="IPR001296">
    <property type="entry name" value="Glyco_trans_1"/>
</dbReference>
<dbReference type="SUPFAM" id="SSF53756">
    <property type="entry name" value="UDP-Glycosyltransferase/glycogen phosphorylase"/>
    <property type="match status" value="1"/>
</dbReference>
<dbReference type="Pfam" id="PF13439">
    <property type="entry name" value="Glyco_transf_4"/>
    <property type="match status" value="1"/>
</dbReference>
<proteinExistence type="predicted"/>
<name>A0A517SYZ4_9BACT</name>
<keyword evidence="3" id="KW-0808">Transferase</keyword>
<dbReference type="InterPro" id="IPR028098">
    <property type="entry name" value="Glyco_trans_4-like_N"/>
</dbReference>
<evidence type="ECO:0000259" key="1">
    <source>
        <dbReference type="Pfam" id="PF00534"/>
    </source>
</evidence>
<dbReference type="GO" id="GO:0016757">
    <property type="term" value="F:glycosyltransferase activity"/>
    <property type="evidence" value="ECO:0007669"/>
    <property type="project" value="UniProtKB-KW"/>
</dbReference>
<dbReference type="AlphaFoldDB" id="A0A517SYZ4"/>
<evidence type="ECO:0000313" key="3">
    <source>
        <dbReference type="EMBL" id="QDT61368.1"/>
    </source>
</evidence>
<keyword evidence="4" id="KW-1185">Reference proteome</keyword>
<dbReference type="Pfam" id="PF00534">
    <property type="entry name" value="Glycos_transf_1"/>
    <property type="match status" value="1"/>
</dbReference>
<feature type="domain" description="Glycosyl transferase family 1" evidence="1">
    <location>
        <begin position="188"/>
        <end position="346"/>
    </location>
</feature>